<dbReference type="SUPFAM" id="SSF50494">
    <property type="entry name" value="Trypsin-like serine proteases"/>
    <property type="match status" value="1"/>
</dbReference>
<evidence type="ECO:0000256" key="5">
    <source>
        <dbReference type="ARBA" id="ARBA00023157"/>
    </source>
</evidence>
<protein>
    <submittedName>
        <fullName evidence="9">Neutrophil elastase</fullName>
    </submittedName>
</protein>
<evidence type="ECO:0000313" key="9">
    <source>
        <dbReference type="EMBL" id="JAB64738.1"/>
    </source>
</evidence>
<dbReference type="GO" id="GO:0004252">
    <property type="term" value="F:serine-type endopeptidase activity"/>
    <property type="evidence" value="ECO:0007669"/>
    <property type="project" value="InterPro"/>
</dbReference>
<dbReference type="PROSITE" id="PS00134">
    <property type="entry name" value="TRYPSIN_HIS"/>
    <property type="match status" value="1"/>
</dbReference>
<dbReference type="PROSITE" id="PS50240">
    <property type="entry name" value="TRYPSIN_DOM"/>
    <property type="match status" value="1"/>
</dbReference>
<sequence>ISTLLIGLKMLTLVVLAVLFSVSYAVDVRIVNGTDAEEGEFPFAASLRKNGTHICGATILDETHVLTAAHCLCTGHDPSKPYLFTIQYGSIHISETSERTAQVSEIHCNAFDASRATDDSAVLVLEEPLSTDYPWEAVTLYRDFNTSVDYQGVIIGWGKLWDNGDSSSVLQKLEVEVYTDSICGQRFDITQHVCSGASVGGACYGDSGSPLLVEGKQAGIESFITNACGLADTANPNVYYKITASLDFIDNIINSY</sequence>
<dbReference type="InterPro" id="IPR009003">
    <property type="entry name" value="Peptidase_S1_PA"/>
</dbReference>
<evidence type="ECO:0000256" key="7">
    <source>
        <dbReference type="SAM" id="SignalP"/>
    </source>
</evidence>
<accession>V5GWU1</accession>
<dbReference type="SMART" id="SM00020">
    <property type="entry name" value="Tryp_SPc"/>
    <property type="match status" value="1"/>
</dbReference>
<dbReference type="InterPro" id="IPR001254">
    <property type="entry name" value="Trypsin_dom"/>
</dbReference>
<dbReference type="CDD" id="cd00190">
    <property type="entry name" value="Tryp_SPc"/>
    <property type="match status" value="1"/>
</dbReference>
<dbReference type="EMBL" id="GALX01003728">
    <property type="protein sequence ID" value="JAB64738.1"/>
    <property type="molecule type" value="Transcribed_RNA"/>
</dbReference>
<dbReference type="Pfam" id="PF00089">
    <property type="entry name" value="Trypsin"/>
    <property type="match status" value="1"/>
</dbReference>
<comment type="similarity">
    <text evidence="1">Belongs to the peptidase S1 family.</text>
</comment>
<feature type="non-terminal residue" evidence="9">
    <location>
        <position position="1"/>
    </location>
</feature>
<name>V5GWU1_ANOGL</name>
<evidence type="ECO:0000256" key="2">
    <source>
        <dbReference type="ARBA" id="ARBA00022670"/>
    </source>
</evidence>
<feature type="chain" id="PRO_5004734608" evidence="7">
    <location>
        <begin position="26"/>
        <end position="256"/>
    </location>
</feature>
<dbReference type="Gene3D" id="2.40.10.10">
    <property type="entry name" value="Trypsin-like serine proteases"/>
    <property type="match status" value="1"/>
</dbReference>
<dbReference type="InterPro" id="IPR018114">
    <property type="entry name" value="TRYPSIN_HIS"/>
</dbReference>
<dbReference type="PANTHER" id="PTHR24276">
    <property type="entry name" value="POLYSERASE-RELATED"/>
    <property type="match status" value="1"/>
</dbReference>
<dbReference type="PROSITE" id="PS00135">
    <property type="entry name" value="TRYPSIN_SER"/>
    <property type="match status" value="1"/>
</dbReference>
<keyword evidence="3 6" id="KW-0378">Hydrolase</keyword>
<keyword evidence="5" id="KW-1015">Disulfide bond</keyword>
<reference evidence="9" key="1">
    <citation type="submission" date="2013-07" db="EMBL/GenBank/DDBJ databases">
        <title>Midgut Transcriptome Profiling of Anoplphora glabripennis, a Lignocellulose Degrading, Wood-Boring Cerambycid.</title>
        <authorList>
            <person name="Scully E.D."/>
            <person name="Hoover K."/>
            <person name="Carlson J.E."/>
            <person name="Tien M."/>
            <person name="Geib S.M."/>
        </authorList>
    </citation>
    <scope>NUCLEOTIDE SEQUENCE</scope>
</reference>
<evidence type="ECO:0000256" key="1">
    <source>
        <dbReference type="ARBA" id="ARBA00007664"/>
    </source>
</evidence>
<organism evidence="9">
    <name type="scientific">Anoplophora glabripennis</name>
    <name type="common">Asian longhorn beetle</name>
    <name type="synonym">Anoplophora nobilis</name>
    <dbReference type="NCBI Taxonomy" id="217634"/>
    <lineage>
        <taxon>Eukaryota</taxon>
        <taxon>Metazoa</taxon>
        <taxon>Ecdysozoa</taxon>
        <taxon>Arthropoda</taxon>
        <taxon>Hexapoda</taxon>
        <taxon>Insecta</taxon>
        <taxon>Pterygota</taxon>
        <taxon>Neoptera</taxon>
        <taxon>Endopterygota</taxon>
        <taxon>Coleoptera</taxon>
        <taxon>Polyphaga</taxon>
        <taxon>Cucujiformia</taxon>
        <taxon>Chrysomeloidea</taxon>
        <taxon>Cerambycidae</taxon>
        <taxon>Lamiinae</taxon>
        <taxon>Lamiini</taxon>
        <taxon>Anoplophora</taxon>
    </lineage>
</organism>
<dbReference type="InterPro" id="IPR033116">
    <property type="entry name" value="TRYPSIN_SER"/>
</dbReference>
<dbReference type="InterPro" id="IPR043504">
    <property type="entry name" value="Peptidase_S1_PA_chymotrypsin"/>
</dbReference>
<feature type="signal peptide" evidence="7">
    <location>
        <begin position="1"/>
        <end position="25"/>
    </location>
</feature>
<keyword evidence="4 6" id="KW-0720">Serine protease</keyword>
<proteinExistence type="inferred from homology"/>
<dbReference type="PRINTS" id="PR00722">
    <property type="entry name" value="CHYMOTRYPSIN"/>
</dbReference>
<feature type="domain" description="Peptidase S1" evidence="8">
    <location>
        <begin position="30"/>
        <end position="254"/>
    </location>
</feature>
<keyword evidence="2 6" id="KW-0645">Protease</keyword>
<keyword evidence="7" id="KW-0732">Signal</keyword>
<dbReference type="GO" id="GO:0006508">
    <property type="term" value="P:proteolysis"/>
    <property type="evidence" value="ECO:0007669"/>
    <property type="project" value="UniProtKB-KW"/>
</dbReference>
<evidence type="ECO:0000256" key="4">
    <source>
        <dbReference type="ARBA" id="ARBA00022825"/>
    </source>
</evidence>
<dbReference type="InterPro" id="IPR001314">
    <property type="entry name" value="Peptidase_S1A"/>
</dbReference>
<dbReference type="AlphaFoldDB" id="V5GWU1"/>
<evidence type="ECO:0000256" key="3">
    <source>
        <dbReference type="ARBA" id="ARBA00022801"/>
    </source>
</evidence>
<gene>
    <name evidence="9" type="primary">ELNE</name>
</gene>
<dbReference type="InterPro" id="IPR050430">
    <property type="entry name" value="Peptidase_S1"/>
</dbReference>
<dbReference type="PANTHER" id="PTHR24276:SF98">
    <property type="entry name" value="FI18310P1-RELATED"/>
    <property type="match status" value="1"/>
</dbReference>
<evidence type="ECO:0000256" key="6">
    <source>
        <dbReference type="RuleBase" id="RU363034"/>
    </source>
</evidence>
<evidence type="ECO:0000259" key="8">
    <source>
        <dbReference type="PROSITE" id="PS50240"/>
    </source>
</evidence>